<evidence type="ECO:0000313" key="1">
    <source>
        <dbReference type="EMBL" id="MVN20619.1"/>
    </source>
</evidence>
<reference evidence="1 2" key="1">
    <citation type="submission" date="2019-12" db="EMBL/GenBank/DDBJ databases">
        <title>Mucilaginibacter sp. HMF7410 genome sequencing and assembly.</title>
        <authorList>
            <person name="Kang H."/>
            <person name="Cha I."/>
            <person name="Kim H."/>
            <person name="Joh K."/>
        </authorList>
    </citation>
    <scope>NUCLEOTIDE SEQUENCE [LARGE SCALE GENOMIC DNA]</scope>
    <source>
        <strain evidence="1 2">HMF7410</strain>
    </source>
</reference>
<evidence type="ECO:0000313" key="2">
    <source>
        <dbReference type="Proteomes" id="UP000462014"/>
    </source>
</evidence>
<dbReference type="AlphaFoldDB" id="A0A7K1STI6"/>
<accession>A0A7K1STI6</accession>
<keyword evidence="1" id="KW-0808">Transferase</keyword>
<dbReference type="SUPFAM" id="SSF53756">
    <property type="entry name" value="UDP-Glycosyltransferase/glycogen phosphorylase"/>
    <property type="match status" value="1"/>
</dbReference>
<sequence>MQATFHIVLVTSGQPALNPRLVKEADALTTSGYKVTVIYQYWNAWGTEIDQQILPVKKWNAIRIGGTPETHKALYWITRVRHKAVKILIKLVGFKYWLAERSLSRCTFLLLKDALRQRADLYIAHNLAALPVAVIAAKKNKAKCGFDAEDFHRNEITNNPYHMDVRLKTFLEEKYIPKTDYLTASSPAIAALYQQLFPSKKAVTVLNAFPVVKEVSLPAVKAAEPLKLFWFSQTIGLNRGLQDVLSALKFLEDKQIELHLLGFIDKETRKQLDIIIQELQFANKPNIVFHQPINPDKIPLFAAQFDVGLALEPGFSLNNNVALSNKIFTYLQAGLTVVASDTTAQKQFINKNPALGFCYEKGNGQQLTAILKRLINEPGLLLQTKQEAFKAARNDLNWETESLKFLKVVEETIAI</sequence>
<name>A0A7K1STI6_9SPHI</name>
<dbReference type="EMBL" id="WPIK01000003">
    <property type="protein sequence ID" value="MVN20619.1"/>
    <property type="molecule type" value="Genomic_DNA"/>
</dbReference>
<dbReference type="RefSeq" id="WP_157564279.1">
    <property type="nucleotide sequence ID" value="NZ_WPIK01000003.1"/>
</dbReference>
<organism evidence="1 2">
    <name type="scientific">Mucilaginibacter arboris</name>
    <dbReference type="NCBI Taxonomy" id="2682090"/>
    <lineage>
        <taxon>Bacteria</taxon>
        <taxon>Pseudomonadati</taxon>
        <taxon>Bacteroidota</taxon>
        <taxon>Sphingobacteriia</taxon>
        <taxon>Sphingobacteriales</taxon>
        <taxon>Sphingobacteriaceae</taxon>
        <taxon>Mucilaginibacter</taxon>
    </lineage>
</organism>
<comment type="caution">
    <text evidence="1">The sequence shown here is derived from an EMBL/GenBank/DDBJ whole genome shotgun (WGS) entry which is preliminary data.</text>
</comment>
<keyword evidence="2" id="KW-1185">Reference proteome</keyword>
<proteinExistence type="predicted"/>
<gene>
    <name evidence="1" type="ORF">GO621_03610</name>
</gene>
<dbReference type="Proteomes" id="UP000462014">
    <property type="component" value="Unassembled WGS sequence"/>
</dbReference>
<dbReference type="Gene3D" id="3.40.50.2000">
    <property type="entry name" value="Glycogen Phosphorylase B"/>
    <property type="match status" value="2"/>
</dbReference>
<protein>
    <submittedName>
        <fullName evidence="1">Glycosyltransferase</fullName>
    </submittedName>
</protein>
<dbReference type="GO" id="GO:0016740">
    <property type="term" value="F:transferase activity"/>
    <property type="evidence" value="ECO:0007669"/>
    <property type="project" value="UniProtKB-KW"/>
</dbReference>